<feature type="transmembrane region" description="Helical" evidence="1">
    <location>
        <begin position="168"/>
        <end position="190"/>
    </location>
</feature>
<evidence type="ECO:0000313" key="2">
    <source>
        <dbReference type="EMBL" id="AYF02018.1"/>
    </source>
</evidence>
<keyword evidence="1" id="KW-0812">Transmembrane</keyword>
<name>A0A386UNV8_9RHOB</name>
<feature type="transmembrane region" description="Helical" evidence="1">
    <location>
        <begin position="21"/>
        <end position="43"/>
    </location>
</feature>
<dbReference type="Proteomes" id="UP000272010">
    <property type="component" value="Chromosome"/>
</dbReference>
<organism evidence="2 3">
    <name type="scientific">Paracoccus yeei</name>
    <dbReference type="NCBI Taxonomy" id="147645"/>
    <lineage>
        <taxon>Bacteria</taxon>
        <taxon>Pseudomonadati</taxon>
        <taxon>Pseudomonadota</taxon>
        <taxon>Alphaproteobacteria</taxon>
        <taxon>Rhodobacterales</taxon>
        <taxon>Paracoccaceae</taxon>
        <taxon>Paracoccus</taxon>
    </lineage>
</organism>
<feature type="transmembrane region" description="Helical" evidence="1">
    <location>
        <begin position="49"/>
        <end position="71"/>
    </location>
</feature>
<proteinExistence type="predicted"/>
<gene>
    <name evidence="2" type="ORF">PY32053_02419</name>
</gene>
<feature type="transmembrane region" description="Helical" evidence="1">
    <location>
        <begin position="130"/>
        <end position="156"/>
    </location>
</feature>
<dbReference type="EMBL" id="CP031078">
    <property type="protein sequence ID" value="AYF02018.1"/>
    <property type="molecule type" value="Genomic_DNA"/>
</dbReference>
<evidence type="ECO:0000256" key="1">
    <source>
        <dbReference type="SAM" id="Phobius"/>
    </source>
</evidence>
<accession>A0A386UNV8</accession>
<evidence type="ECO:0000313" key="3">
    <source>
        <dbReference type="Proteomes" id="UP000272010"/>
    </source>
</evidence>
<sequence length="238" mass="25204">MQAIRIMMHALRQVFGNLRQALMLSAIPVAIQFALVIAVRVQADQPGPAALLAMGLAMGLAMVISFVWIAVRWHRFVLLNEQGLFRPPSGAAMLRYVGVTVLTVLVMIPPSLAMWLVFRTLVLAAPPVSAVVLGAGAILTQALALVLGTALPGAAIGAANPLRTAWRALSPAWGTVLALTIPAIFAGSIIEGLSRAVASTLPPVAAIGTLILYWLSWLIGLSVLTTLWGHYVEGRPLR</sequence>
<reference evidence="3" key="1">
    <citation type="submission" date="2018-07" db="EMBL/GenBank/DDBJ databases">
        <title>Genome Structure of the Opportunistic Pathogen Paracoccus yeei (Alphaproteobacteria) and Identification of Putative Virulence Factors.</title>
        <authorList>
            <person name="Lasek R."/>
            <person name="Szuplewska M."/>
            <person name="Mitura M."/>
            <person name="Decewicz P."/>
            <person name="Chmielowska C."/>
            <person name="Pawlot A."/>
            <person name="Sentkowska D."/>
            <person name="Czarnecki J."/>
            <person name="Bartosik D."/>
        </authorList>
    </citation>
    <scope>NUCLEOTIDE SEQUENCE [LARGE SCALE GENOMIC DNA]</scope>
    <source>
        <strain evidence="3">CCUG 32053</strain>
    </source>
</reference>
<protein>
    <submittedName>
        <fullName evidence="2">Uncharacterized protein</fullName>
    </submittedName>
</protein>
<keyword evidence="1" id="KW-1133">Transmembrane helix</keyword>
<feature type="transmembrane region" description="Helical" evidence="1">
    <location>
        <begin position="210"/>
        <end position="232"/>
    </location>
</feature>
<dbReference type="AlphaFoldDB" id="A0A386UNV8"/>
<dbReference type="RefSeq" id="WP_120442383.1">
    <property type="nucleotide sequence ID" value="NZ_CP031078.1"/>
</dbReference>
<feature type="transmembrane region" description="Helical" evidence="1">
    <location>
        <begin position="92"/>
        <end position="118"/>
    </location>
</feature>
<keyword evidence="1" id="KW-0472">Membrane</keyword>